<sequence>MVQFNKLRLSGFKSFVDQTELLIESGMTGIVGPNGCGKSNLVEALRWVMGETSAKRMRGSEMDDVIFAGSSNRPPRNLAEVCLVLNNEDRTAPAAFNEYQEIEVVRRIARGSGSNYKVNGKDVRARDVQLLFADAASGSQSTALVSQGRIGEIINARPANRRLLLEEAAGITGLHSRRHEAELRLKAAESNLERLEDVVTTLEAQLQGLKKQARQASRYRNLAELIRQHEAILLHYESVDAQALLNTAAANLTGNQKTVSEKTAIVAQKSTAQLEITAKLPNLREAETTLSARLQRLLLDRENLQREEQQAASALTQATELLQQLTKDRERAAGIHKDAKEAEQRLNKEKADINQLELTAHDRRQQLEQLCSDGAKKVTETDRSLSEISNRIAANEARTTVMTRRLSELKIQIDRHSTLIDQQLSLQKQLKEQRINDAALKEAATKVQTAEISLQEATTASEELEKQLLKARQQEELLLEQMQTARNNHQQVTAEVNALKEMLQDETGAITHPIMEELSVTPGYEKALGAALGEDLNAGSEESAVAHWHNIPRRENLPQLPEGVTSLIEYVDSPERMHSRLSQIGVIESRAVTDALYAQLAPGQRLVSREGTLWRWDGLTVREDAPSPTAVRLAQKNRLRALEKQQRITEEISGTARAAYLSEKELRETLSQKEKEARSRVNSAFATLTNERNKQVELTQKDSRLLSQLEVVEENLLRLQQEKKDASSGYDAQNRELQQLPDLDSEKEKVSELRSELSNSRQILSADRAKLEQHKRDADGRKQRLGAIAAELDSWLRRTRESDQYLGEISTRIKRTEAEISVWQEKPLLLQKQHVAIEKLIAAVDTDRKSAADNLRAAELQQAEADRQLRESEQDLSQARENMIRAESEVAQAKQAMAILIDRVRERLGYSLEKALSIADIKLGDDLPLREEVMRKHNRLTAERDNMGPVNLRAEKEAEELEAQIKAMLGDKEDLLQAISKLRQGISNLNREGRDRLLKAFARVNAHFSDLFVRLFGGGQAHLSLVDAEDPLQAGLEIMASPPGKRLQVMSLLSGGEQALTALALLFAVFLTNPAPICVLDEVDAPLDDANVDRFCKLVEELVHSTSTRFLIISHHRMTMARVHRLYGVTMSERGVSQLVSVNLEAADALIDE</sequence>
<evidence type="ECO:0000256" key="5">
    <source>
        <dbReference type="ARBA" id="ARBA00023125"/>
    </source>
</evidence>
<feature type="binding site" evidence="6">
    <location>
        <begin position="33"/>
        <end position="40"/>
    </location>
    <ligand>
        <name>ATP</name>
        <dbReference type="ChEBI" id="CHEBI:30616"/>
    </ligand>
</feature>
<dbReference type="Pfam" id="PF02463">
    <property type="entry name" value="SMC_N"/>
    <property type="match status" value="1"/>
</dbReference>
<keyword evidence="5 6" id="KW-0238">DNA-binding</keyword>
<dbReference type="InterPro" id="IPR036277">
    <property type="entry name" value="SMC_hinge_sf"/>
</dbReference>
<dbReference type="Gene3D" id="3.40.50.300">
    <property type="entry name" value="P-loop containing nucleotide triphosphate hydrolases"/>
    <property type="match status" value="2"/>
</dbReference>
<comment type="subcellular location">
    <subcellularLocation>
        <location evidence="6">Cytoplasm</location>
    </subcellularLocation>
</comment>
<feature type="coiled-coil region" evidence="6">
    <location>
        <begin position="287"/>
        <end position="366"/>
    </location>
</feature>
<dbReference type="InterPro" id="IPR011890">
    <property type="entry name" value="SMC_prok"/>
</dbReference>
<dbReference type="EMBL" id="JAPWGY010000004">
    <property type="protein sequence ID" value="MCZ4281807.1"/>
    <property type="molecule type" value="Genomic_DNA"/>
</dbReference>
<feature type="coiled-coil region" evidence="6">
    <location>
        <begin position="848"/>
        <end position="903"/>
    </location>
</feature>
<keyword evidence="2 6" id="KW-0547">Nucleotide-binding</keyword>
<keyword evidence="10" id="KW-1185">Reference proteome</keyword>
<feature type="coiled-coil region" evidence="6">
    <location>
        <begin position="440"/>
        <end position="502"/>
    </location>
</feature>
<dbReference type="SUPFAM" id="SSF57997">
    <property type="entry name" value="Tropomyosin"/>
    <property type="match status" value="1"/>
</dbReference>
<evidence type="ECO:0000259" key="8">
    <source>
        <dbReference type="Pfam" id="PF02463"/>
    </source>
</evidence>
<protein>
    <recommendedName>
        <fullName evidence="6">Chromosome partition protein Smc</fullName>
    </recommendedName>
</protein>
<name>A0ABT4LL54_9PROT</name>
<dbReference type="InterPro" id="IPR024704">
    <property type="entry name" value="SMC"/>
</dbReference>
<dbReference type="PIRSF" id="PIRSF005719">
    <property type="entry name" value="SMC"/>
    <property type="match status" value="1"/>
</dbReference>
<comment type="domain">
    <text evidence="6">Contains large globular domains required for ATP hydrolysis at each terminus and a third globular domain forming a flexible hinge near the middle of the molecule. These domains are separated by coiled-coil structures.</text>
</comment>
<evidence type="ECO:0000256" key="6">
    <source>
        <dbReference type="HAMAP-Rule" id="MF_01894"/>
    </source>
</evidence>
<feature type="domain" description="RecF/RecN/SMC N-terminal" evidence="8">
    <location>
        <begin position="5"/>
        <end position="1137"/>
    </location>
</feature>
<keyword evidence="4 6" id="KW-0175">Coiled coil</keyword>
<evidence type="ECO:0000256" key="1">
    <source>
        <dbReference type="ARBA" id="ARBA00022490"/>
    </source>
</evidence>
<accession>A0ABT4LL54</accession>
<dbReference type="InterPro" id="IPR027417">
    <property type="entry name" value="P-loop_NTPase"/>
</dbReference>
<feature type="coiled-coil region" evidence="6">
    <location>
        <begin position="178"/>
        <end position="219"/>
    </location>
</feature>
<dbReference type="PANTHER" id="PTHR43977">
    <property type="entry name" value="STRUCTURAL MAINTENANCE OF CHROMOSOMES PROTEIN 3"/>
    <property type="match status" value="1"/>
</dbReference>
<dbReference type="NCBIfam" id="TIGR02168">
    <property type="entry name" value="SMC_prok_B"/>
    <property type="match status" value="1"/>
</dbReference>
<keyword evidence="3 6" id="KW-0067">ATP-binding</keyword>
<evidence type="ECO:0000256" key="7">
    <source>
        <dbReference type="SAM" id="MobiDB-lite"/>
    </source>
</evidence>
<comment type="subunit">
    <text evidence="6">Homodimer.</text>
</comment>
<feature type="compositionally biased region" description="Basic and acidic residues" evidence="7">
    <location>
        <begin position="744"/>
        <end position="755"/>
    </location>
</feature>
<comment type="similarity">
    <text evidence="6">Belongs to the SMC family.</text>
</comment>
<dbReference type="SUPFAM" id="SSF75553">
    <property type="entry name" value="Smc hinge domain"/>
    <property type="match status" value="1"/>
</dbReference>
<feature type="coiled-coil region" evidence="6">
    <location>
        <begin position="951"/>
        <end position="992"/>
    </location>
</feature>
<keyword evidence="1 6" id="KW-0963">Cytoplasm</keyword>
<feature type="region of interest" description="Disordered" evidence="7">
    <location>
        <begin position="723"/>
        <end position="756"/>
    </location>
</feature>
<evidence type="ECO:0000256" key="4">
    <source>
        <dbReference type="ARBA" id="ARBA00023054"/>
    </source>
</evidence>
<evidence type="ECO:0000256" key="3">
    <source>
        <dbReference type="ARBA" id="ARBA00022840"/>
    </source>
</evidence>
<dbReference type="SUPFAM" id="SSF52540">
    <property type="entry name" value="P-loop containing nucleoside triphosphate hydrolases"/>
    <property type="match status" value="1"/>
</dbReference>
<evidence type="ECO:0000313" key="9">
    <source>
        <dbReference type="EMBL" id="MCZ4281807.1"/>
    </source>
</evidence>
<organism evidence="9 10">
    <name type="scientific">Kiloniella laminariae</name>
    <dbReference type="NCBI Taxonomy" id="454162"/>
    <lineage>
        <taxon>Bacteria</taxon>
        <taxon>Pseudomonadati</taxon>
        <taxon>Pseudomonadota</taxon>
        <taxon>Alphaproteobacteria</taxon>
        <taxon>Rhodospirillales</taxon>
        <taxon>Kiloniellaceae</taxon>
        <taxon>Kiloniella</taxon>
    </lineage>
</organism>
<dbReference type="Proteomes" id="UP001069802">
    <property type="component" value="Unassembled WGS sequence"/>
</dbReference>
<comment type="function">
    <text evidence="6">Required for chromosome condensation and partitioning.</text>
</comment>
<dbReference type="InterPro" id="IPR003395">
    <property type="entry name" value="RecF/RecN/SMC_N"/>
</dbReference>
<reference evidence="9" key="1">
    <citation type="submission" date="2022-12" db="EMBL/GenBank/DDBJ databases">
        <title>Bacterial isolates from different developmental stages of Nematostella vectensis.</title>
        <authorList>
            <person name="Fraune S."/>
        </authorList>
    </citation>
    <scope>NUCLEOTIDE SEQUENCE</scope>
    <source>
        <strain evidence="9">G21630-S1</strain>
    </source>
</reference>
<gene>
    <name evidence="6 9" type="primary">smc</name>
    <name evidence="9" type="ORF">O4H49_13530</name>
</gene>
<dbReference type="HAMAP" id="MF_01894">
    <property type="entry name" value="Smc_prok"/>
    <property type="match status" value="1"/>
</dbReference>
<evidence type="ECO:0000256" key="2">
    <source>
        <dbReference type="ARBA" id="ARBA00022741"/>
    </source>
</evidence>
<comment type="caution">
    <text evidence="9">The sequence shown here is derived from an EMBL/GenBank/DDBJ whole genome shotgun (WGS) entry which is preliminary data.</text>
</comment>
<evidence type="ECO:0000313" key="10">
    <source>
        <dbReference type="Proteomes" id="UP001069802"/>
    </source>
</evidence>
<dbReference type="RefSeq" id="WP_269423964.1">
    <property type="nucleotide sequence ID" value="NZ_JAPWGY010000004.1"/>
</dbReference>
<proteinExistence type="inferred from homology"/>